<organism evidence="3 4">
    <name type="scientific">Sulfurovum riftiae</name>
    <dbReference type="NCBI Taxonomy" id="1630136"/>
    <lineage>
        <taxon>Bacteria</taxon>
        <taxon>Pseudomonadati</taxon>
        <taxon>Campylobacterota</taxon>
        <taxon>Epsilonproteobacteria</taxon>
        <taxon>Campylobacterales</taxon>
        <taxon>Sulfurovaceae</taxon>
        <taxon>Sulfurovum</taxon>
    </lineage>
</organism>
<evidence type="ECO:0000256" key="1">
    <source>
        <dbReference type="SAM" id="SignalP"/>
    </source>
</evidence>
<dbReference type="PROSITE" id="PS51257">
    <property type="entry name" value="PROKAR_LIPOPROTEIN"/>
    <property type="match status" value="1"/>
</dbReference>
<gene>
    <name evidence="3" type="ORF">AS592_11010</name>
</gene>
<accession>A0A151CJA8</accession>
<dbReference type="RefSeq" id="WP_067328609.1">
    <property type="nucleotide sequence ID" value="NZ_LNKT01000001.1"/>
</dbReference>
<reference evidence="3 4" key="1">
    <citation type="submission" date="2015-11" db="EMBL/GenBank/DDBJ databases">
        <title>Draft genome of Sulfurovum riftiae 1812E, a member of the Epsilonproteobacteria isolated from the tube of the deep-sea hydrothermal vent tubewom Riftia pachyptila.</title>
        <authorList>
            <person name="Vetriani C."/>
            <person name="Giovannelli D."/>
        </authorList>
    </citation>
    <scope>NUCLEOTIDE SEQUENCE [LARGE SCALE GENOMIC DNA]</scope>
    <source>
        <strain evidence="3 4">1812E</strain>
    </source>
</reference>
<dbReference type="Pfam" id="PF03886">
    <property type="entry name" value="ABC_trans_aux"/>
    <property type="match status" value="1"/>
</dbReference>
<dbReference type="InterPro" id="IPR005586">
    <property type="entry name" value="ABC_trans_aux"/>
</dbReference>
<feature type="signal peptide" evidence="1">
    <location>
        <begin position="1"/>
        <end position="18"/>
    </location>
</feature>
<comment type="caution">
    <text evidence="3">The sequence shown here is derived from an EMBL/GenBank/DDBJ whole genome shotgun (WGS) entry which is preliminary data.</text>
</comment>
<sequence>MRYIILLSLFLLSGCSMKEAPVMKVYSLVVPSITPVSHARYRNKILKVSYPIALSEKLNDRMNYSYSLTDKGEYLNSRWSNDTGKLLQGSVIQMLTESRIFKVVVPFASDVEENLRLESTVFDFSHHVRGESSYAVVSIQFTLMNAETGKLVKARRFRYREPTATIDAKGYVEATNRIMGRLGHDLVNWLR</sequence>
<dbReference type="EMBL" id="LNKT01000001">
    <property type="protein sequence ID" value="KYJ87622.1"/>
    <property type="molecule type" value="Genomic_DNA"/>
</dbReference>
<dbReference type="Proteomes" id="UP000075359">
    <property type="component" value="Unassembled WGS sequence"/>
</dbReference>
<dbReference type="OrthoDB" id="5372692at2"/>
<dbReference type="STRING" id="1630136.AS592_11010"/>
<feature type="domain" description="ABC-type transport auxiliary lipoprotein component" evidence="2">
    <location>
        <begin position="76"/>
        <end position="185"/>
    </location>
</feature>
<dbReference type="SUPFAM" id="SSF159594">
    <property type="entry name" value="XCC0632-like"/>
    <property type="match status" value="1"/>
</dbReference>
<evidence type="ECO:0000259" key="2">
    <source>
        <dbReference type="Pfam" id="PF03886"/>
    </source>
</evidence>
<evidence type="ECO:0000313" key="4">
    <source>
        <dbReference type="Proteomes" id="UP000075359"/>
    </source>
</evidence>
<name>A0A151CJA8_9BACT</name>
<keyword evidence="1" id="KW-0732">Signal</keyword>
<evidence type="ECO:0000313" key="3">
    <source>
        <dbReference type="EMBL" id="KYJ87622.1"/>
    </source>
</evidence>
<keyword evidence="4" id="KW-1185">Reference proteome</keyword>
<proteinExistence type="predicted"/>
<protein>
    <recommendedName>
        <fullName evidence="2">ABC-type transport auxiliary lipoprotein component domain-containing protein</fullName>
    </recommendedName>
</protein>
<dbReference type="Gene3D" id="3.40.50.10610">
    <property type="entry name" value="ABC-type transport auxiliary lipoprotein component"/>
    <property type="match status" value="1"/>
</dbReference>
<feature type="chain" id="PRO_5007578583" description="ABC-type transport auxiliary lipoprotein component domain-containing protein" evidence="1">
    <location>
        <begin position="19"/>
        <end position="191"/>
    </location>
</feature>
<dbReference type="AlphaFoldDB" id="A0A151CJA8"/>